<keyword evidence="2" id="KW-0812">Transmembrane</keyword>
<feature type="transmembrane region" description="Helical" evidence="2">
    <location>
        <begin position="237"/>
        <end position="260"/>
    </location>
</feature>
<accession>A0A1M4Y8B3</accession>
<gene>
    <name evidence="4" type="ORF">SAMN03080594_102353</name>
</gene>
<reference evidence="5" key="1">
    <citation type="submission" date="2016-11" db="EMBL/GenBank/DDBJ databases">
        <authorList>
            <person name="Varghese N."/>
            <person name="Submissions S."/>
        </authorList>
    </citation>
    <scope>NUCLEOTIDE SEQUENCE [LARGE SCALE GENOMIC DNA]</scope>
    <source>
        <strain evidence="5">DSM 17539</strain>
    </source>
</reference>
<keyword evidence="5" id="KW-1185">Reference proteome</keyword>
<evidence type="ECO:0008006" key="6">
    <source>
        <dbReference type="Google" id="ProtNLM"/>
    </source>
</evidence>
<dbReference type="Proteomes" id="UP000184406">
    <property type="component" value="Unassembled WGS sequence"/>
</dbReference>
<keyword evidence="2" id="KW-0472">Membrane</keyword>
<feature type="transmembrane region" description="Helical" evidence="2">
    <location>
        <begin position="175"/>
        <end position="197"/>
    </location>
</feature>
<evidence type="ECO:0000256" key="3">
    <source>
        <dbReference type="SAM" id="SignalP"/>
    </source>
</evidence>
<dbReference type="AlphaFoldDB" id="A0A1M4Y8B3"/>
<evidence type="ECO:0000256" key="2">
    <source>
        <dbReference type="SAM" id="Phobius"/>
    </source>
</evidence>
<evidence type="ECO:0000256" key="1">
    <source>
        <dbReference type="SAM" id="Coils"/>
    </source>
</evidence>
<feature type="coiled-coil region" evidence="1">
    <location>
        <begin position="135"/>
        <end position="169"/>
    </location>
</feature>
<keyword evidence="2" id="KW-1133">Transmembrane helix</keyword>
<feature type="chain" id="PRO_5012544712" description="DUF4129 domain-containing protein" evidence="3">
    <location>
        <begin position="18"/>
        <end position="266"/>
    </location>
</feature>
<evidence type="ECO:0000313" key="5">
    <source>
        <dbReference type="Proteomes" id="UP000184406"/>
    </source>
</evidence>
<dbReference type="OrthoDB" id="9954390at2"/>
<protein>
    <recommendedName>
        <fullName evidence="6">DUF4129 domain-containing protein</fullName>
    </recommendedName>
</protein>
<dbReference type="RefSeq" id="WP_072861192.1">
    <property type="nucleotide sequence ID" value="NZ_FQUX01000002.1"/>
</dbReference>
<keyword evidence="3" id="KW-0732">Signal</keyword>
<name>A0A1M4Y8B3_9FLAO</name>
<proteinExistence type="predicted"/>
<evidence type="ECO:0000313" key="4">
    <source>
        <dbReference type="EMBL" id="SHF01899.1"/>
    </source>
</evidence>
<sequence length="266" mass="31275">MKNLFFLLFFLTFQLFSQNNPEFFDMPTAQKVLNQVKGKDKADTYIQQCATLSRLSRIALYRMSDFEELEDNVLMAAKKKQNEEYITFYKEVRQRYSNEIKSLELDKNAKDWDATIGNFSNNEEFQKNIINTLFNERAKNQYNNVFSRREQHNKKLKDANEEKQKEKSNAIFNNILAHGFFWIVMFSFLIFGAILTIRGYNWRKRLLKYEFENTTSGGVVGFDDFGKAQKHSSNKTFSGILIFIGVVIFMIALLLINITIVNNKLF</sequence>
<feature type="signal peptide" evidence="3">
    <location>
        <begin position="1"/>
        <end position="17"/>
    </location>
</feature>
<dbReference type="EMBL" id="FQUX01000002">
    <property type="protein sequence ID" value="SHF01899.1"/>
    <property type="molecule type" value="Genomic_DNA"/>
</dbReference>
<organism evidence="4 5">
    <name type="scientific">Arenibacter palladensis</name>
    <dbReference type="NCBI Taxonomy" id="237373"/>
    <lineage>
        <taxon>Bacteria</taxon>
        <taxon>Pseudomonadati</taxon>
        <taxon>Bacteroidota</taxon>
        <taxon>Flavobacteriia</taxon>
        <taxon>Flavobacteriales</taxon>
        <taxon>Flavobacteriaceae</taxon>
        <taxon>Arenibacter</taxon>
    </lineage>
</organism>
<keyword evidence="1" id="KW-0175">Coiled coil</keyword>